<organism evidence="1 2">
    <name type="scientific">Cichorium intybus</name>
    <name type="common">Chicory</name>
    <dbReference type="NCBI Taxonomy" id="13427"/>
    <lineage>
        <taxon>Eukaryota</taxon>
        <taxon>Viridiplantae</taxon>
        <taxon>Streptophyta</taxon>
        <taxon>Embryophyta</taxon>
        <taxon>Tracheophyta</taxon>
        <taxon>Spermatophyta</taxon>
        <taxon>Magnoliopsida</taxon>
        <taxon>eudicotyledons</taxon>
        <taxon>Gunneridae</taxon>
        <taxon>Pentapetalae</taxon>
        <taxon>asterids</taxon>
        <taxon>campanulids</taxon>
        <taxon>Asterales</taxon>
        <taxon>Asteraceae</taxon>
        <taxon>Cichorioideae</taxon>
        <taxon>Cichorieae</taxon>
        <taxon>Cichoriinae</taxon>
        <taxon>Cichorium</taxon>
    </lineage>
</organism>
<dbReference type="EMBL" id="CM042014">
    <property type="protein sequence ID" value="KAI3723790.1"/>
    <property type="molecule type" value="Genomic_DNA"/>
</dbReference>
<protein>
    <submittedName>
        <fullName evidence="1">Uncharacterized protein</fullName>
    </submittedName>
</protein>
<dbReference type="Proteomes" id="UP001055811">
    <property type="component" value="Linkage Group LG06"/>
</dbReference>
<sequence length="143" mass="16814">MILHRTSRFTIAPKRLRLGWNEVLFLFFEMPVYRSIKPTPNEGSNNTTVWLPNLVWKLKVTMKMSSKVMRLMICVADGIERMYRTRSVLGMIIHQLIFFDLYILMKAMELEQVCQGKVFLKLVETFIEAFSSNNLGCNMEQQK</sequence>
<accession>A0ACB9BP81</accession>
<proteinExistence type="predicted"/>
<name>A0ACB9BP81_CICIN</name>
<evidence type="ECO:0000313" key="1">
    <source>
        <dbReference type="EMBL" id="KAI3723790.1"/>
    </source>
</evidence>
<reference evidence="1 2" key="2">
    <citation type="journal article" date="2022" name="Mol. Ecol. Resour.">
        <title>The genomes of chicory, endive, great burdock and yacon provide insights into Asteraceae paleo-polyploidization history and plant inulin production.</title>
        <authorList>
            <person name="Fan W."/>
            <person name="Wang S."/>
            <person name="Wang H."/>
            <person name="Wang A."/>
            <person name="Jiang F."/>
            <person name="Liu H."/>
            <person name="Zhao H."/>
            <person name="Xu D."/>
            <person name="Zhang Y."/>
        </authorList>
    </citation>
    <scope>NUCLEOTIDE SEQUENCE [LARGE SCALE GENOMIC DNA]</scope>
    <source>
        <strain evidence="2">cv. Punajuju</strain>
        <tissue evidence="1">Leaves</tissue>
    </source>
</reference>
<gene>
    <name evidence="1" type="ORF">L2E82_35548</name>
</gene>
<keyword evidence="2" id="KW-1185">Reference proteome</keyword>
<comment type="caution">
    <text evidence="1">The sequence shown here is derived from an EMBL/GenBank/DDBJ whole genome shotgun (WGS) entry which is preliminary data.</text>
</comment>
<reference evidence="2" key="1">
    <citation type="journal article" date="2022" name="Mol. Ecol. Resour.">
        <title>The genomes of chicory, endive, great burdock and yacon provide insights into Asteraceae palaeo-polyploidization history and plant inulin production.</title>
        <authorList>
            <person name="Fan W."/>
            <person name="Wang S."/>
            <person name="Wang H."/>
            <person name="Wang A."/>
            <person name="Jiang F."/>
            <person name="Liu H."/>
            <person name="Zhao H."/>
            <person name="Xu D."/>
            <person name="Zhang Y."/>
        </authorList>
    </citation>
    <scope>NUCLEOTIDE SEQUENCE [LARGE SCALE GENOMIC DNA]</scope>
    <source>
        <strain evidence="2">cv. Punajuju</strain>
    </source>
</reference>
<evidence type="ECO:0000313" key="2">
    <source>
        <dbReference type="Proteomes" id="UP001055811"/>
    </source>
</evidence>